<sequence>MAANLIVVLAASGLVASAAPVSNNTRSAAALPVAHAALITPAKASALGCTSLNSGKKMVKKMVACEKVQAGSNGVPTPGFNPTNLLINAGVTAGVTAGVIAVVPPASSR</sequence>
<proteinExistence type="predicted"/>
<dbReference type="RefSeq" id="WP_273617647.1">
    <property type="nucleotide sequence ID" value="NZ_CP103868.1"/>
</dbReference>
<keyword evidence="1" id="KW-0732">Signal</keyword>
<evidence type="ECO:0000313" key="2">
    <source>
        <dbReference type="EMBL" id="WCT77266.1"/>
    </source>
</evidence>
<gene>
    <name evidence="2" type="ORF">PQ457_15315</name>
</gene>
<feature type="chain" id="PRO_5047273618" evidence="1">
    <location>
        <begin position="19"/>
        <end position="109"/>
    </location>
</feature>
<protein>
    <submittedName>
        <fullName evidence="2">Uncharacterized protein</fullName>
    </submittedName>
</protein>
<evidence type="ECO:0000313" key="3">
    <source>
        <dbReference type="Proteomes" id="UP001218231"/>
    </source>
</evidence>
<name>A0ABY7TVL1_9SPHN</name>
<evidence type="ECO:0000256" key="1">
    <source>
        <dbReference type="SAM" id="SignalP"/>
    </source>
</evidence>
<accession>A0ABY7TVL1</accession>
<dbReference type="Proteomes" id="UP001218231">
    <property type="component" value="Chromosome"/>
</dbReference>
<feature type="signal peptide" evidence="1">
    <location>
        <begin position="1"/>
        <end position="18"/>
    </location>
</feature>
<keyword evidence="3" id="KW-1185">Reference proteome</keyword>
<reference evidence="2 3" key="1">
    <citation type="submission" date="2023-02" db="EMBL/GenBank/DDBJ databases">
        <title>Genome sequence of Novosphingobium humi KACC 19094.</title>
        <authorList>
            <person name="Kim S."/>
            <person name="Heo J."/>
            <person name="Kwon S.-W."/>
        </authorList>
    </citation>
    <scope>NUCLEOTIDE SEQUENCE [LARGE SCALE GENOMIC DNA]</scope>
    <source>
        <strain evidence="2 3">KACC 19094</strain>
    </source>
</reference>
<organism evidence="2 3">
    <name type="scientific">Novosphingobium humi</name>
    <dbReference type="NCBI Taxonomy" id="2282397"/>
    <lineage>
        <taxon>Bacteria</taxon>
        <taxon>Pseudomonadati</taxon>
        <taxon>Pseudomonadota</taxon>
        <taxon>Alphaproteobacteria</taxon>
        <taxon>Sphingomonadales</taxon>
        <taxon>Sphingomonadaceae</taxon>
        <taxon>Novosphingobium</taxon>
    </lineage>
</organism>
<dbReference type="EMBL" id="CP117417">
    <property type="protein sequence ID" value="WCT77266.1"/>
    <property type="molecule type" value="Genomic_DNA"/>
</dbReference>